<dbReference type="HOGENOM" id="CLU_1419931_0_0_6"/>
<reference evidence="3" key="1">
    <citation type="journal article" date="2013" name="BMC Microbiol.">
        <title>Taxonomy and evolution of bacteriochlorophyll a-containing members of the OM60/NOR5 clade of marine gammaproteobacteria: description of Luminiphilus syltensis gen. nov., sp. nov., reclassification of Haliea rubra as Pseudohaliea rubra gen. nov., comb. nov., and emendation of Chromatocurvus halotolerans.</title>
        <authorList>
            <person name="Spring S."/>
            <person name="Riedel T."/>
            <person name="Sproer C."/>
            <person name="Yan S."/>
            <person name="Harder J."/>
            <person name="Fuchs B.M."/>
        </authorList>
    </citation>
    <scope>NUCLEOTIDE SEQUENCE [LARGE SCALE GENOMIC DNA]</scope>
    <source>
        <strain evidence="3">NOR51-B</strain>
    </source>
</reference>
<evidence type="ECO:0000313" key="2">
    <source>
        <dbReference type="EMBL" id="EED34262.1"/>
    </source>
</evidence>
<dbReference type="Proteomes" id="UP000004699">
    <property type="component" value="Unassembled WGS sequence"/>
</dbReference>
<keyword evidence="3" id="KW-1185">Reference proteome</keyword>
<keyword evidence="1" id="KW-0812">Transmembrane</keyword>
<keyword evidence="1" id="KW-1133">Transmembrane helix</keyword>
<proteinExistence type="predicted"/>
<gene>
    <name evidence="2" type="ORF">NOR51B_199</name>
</gene>
<dbReference type="AlphaFoldDB" id="B8KVS7"/>
<sequence length="191" mass="21471">MLGAFVRKGLTMKLSDLNEYIQTGAAAVAIVGIFVLGYELRQSNALATQQAQSQSWTNWLNWHQSLNESGVMAVVAKSIEDPASLTLAEKEELFNYYVGWISLYQADFVVFQYTSQSVVDEMLGEAEEVLSQIFSTPYARALFSEVGFGSRHPELDKRIAERISELPADHYTQMHRNIDAKLAKFLRVPEA</sequence>
<accession>B8KVS7</accession>
<protein>
    <submittedName>
        <fullName evidence="2">Uncharacterized protein</fullName>
    </submittedName>
</protein>
<keyword evidence="1" id="KW-0472">Membrane</keyword>
<name>B8KVS7_9GAMM</name>
<feature type="transmembrane region" description="Helical" evidence="1">
    <location>
        <begin position="20"/>
        <end position="40"/>
    </location>
</feature>
<evidence type="ECO:0000313" key="3">
    <source>
        <dbReference type="Proteomes" id="UP000004699"/>
    </source>
</evidence>
<evidence type="ECO:0000256" key="1">
    <source>
        <dbReference type="SAM" id="Phobius"/>
    </source>
</evidence>
<organism evidence="2 3">
    <name type="scientific">Luminiphilus syltensis NOR5-1B</name>
    <dbReference type="NCBI Taxonomy" id="565045"/>
    <lineage>
        <taxon>Bacteria</taxon>
        <taxon>Pseudomonadati</taxon>
        <taxon>Pseudomonadota</taxon>
        <taxon>Gammaproteobacteria</taxon>
        <taxon>Cellvibrionales</taxon>
        <taxon>Halieaceae</taxon>
        <taxon>Luminiphilus</taxon>
    </lineage>
</organism>
<dbReference type="EMBL" id="DS999411">
    <property type="protein sequence ID" value="EED34262.1"/>
    <property type="molecule type" value="Genomic_DNA"/>
</dbReference>